<reference evidence="1" key="4">
    <citation type="submission" date="2025-09" db="UniProtKB">
        <authorList>
            <consortium name="Ensembl"/>
        </authorList>
    </citation>
    <scope>IDENTIFICATION</scope>
    <source>
        <strain evidence="1">HSOK</strain>
    </source>
</reference>
<dbReference type="Gene3D" id="1.10.10.10">
    <property type="entry name" value="Winged helix-like DNA-binding domain superfamily/Winged helix DNA-binding domain"/>
    <property type="match status" value="1"/>
</dbReference>
<evidence type="ECO:0008006" key="3">
    <source>
        <dbReference type="Google" id="ProtNLM"/>
    </source>
</evidence>
<dbReference type="Proteomes" id="UP000265200">
    <property type="component" value="Chromosome 23"/>
</dbReference>
<protein>
    <recommendedName>
        <fullName evidence="3">HTH psq-type domain-containing protein</fullName>
    </recommendedName>
</protein>
<dbReference type="InterPro" id="IPR036388">
    <property type="entry name" value="WH-like_DNA-bd_sf"/>
</dbReference>
<evidence type="ECO:0000313" key="1">
    <source>
        <dbReference type="Ensembl" id="ENSORLP00015022342.1"/>
    </source>
</evidence>
<proteinExistence type="predicted"/>
<dbReference type="SUPFAM" id="SSF46689">
    <property type="entry name" value="Homeodomain-like"/>
    <property type="match status" value="1"/>
</dbReference>
<sequence>ITQIKTTTSDILLRKMLSIADKVKLLDMLREGKSCAAVGRHYRINESSVHSIKKEEKNMRMTAAISFKKDAKRVATLQQDYGEDGVCISSVD</sequence>
<dbReference type="Ensembl" id="ENSORLT00015013274.1">
    <property type="protein sequence ID" value="ENSORLP00015022342.1"/>
    <property type="gene ID" value="ENSORLG00015001660.1"/>
</dbReference>
<dbReference type="InterPro" id="IPR009057">
    <property type="entry name" value="Homeodomain-like_sf"/>
</dbReference>
<reference key="1">
    <citation type="journal article" date="2007" name="Nature">
        <title>The medaka draft genome and insights into vertebrate genome evolution.</title>
        <authorList>
            <person name="Kasahara M."/>
            <person name="Naruse K."/>
            <person name="Sasaki S."/>
            <person name="Nakatani Y."/>
            <person name="Qu W."/>
            <person name="Ahsan B."/>
            <person name="Yamada T."/>
            <person name="Nagayasu Y."/>
            <person name="Doi K."/>
            <person name="Kasai Y."/>
            <person name="Jindo T."/>
            <person name="Kobayashi D."/>
            <person name="Shimada A."/>
            <person name="Toyoda A."/>
            <person name="Kuroki Y."/>
            <person name="Fujiyama A."/>
            <person name="Sasaki T."/>
            <person name="Shimizu A."/>
            <person name="Asakawa S."/>
            <person name="Shimizu N."/>
            <person name="Hashimoto S."/>
            <person name="Yang J."/>
            <person name="Lee Y."/>
            <person name="Matsushima K."/>
            <person name="Sugano S."/>
            <person name="Sakaizumi M."/>
            <person name="Narita T."/>
            <person name="Ohishi K."/>
            <person name="Haga S."/>
            <person name="Ohta F."/>
            <person name="Nomoto H."/>
            <person name="Nogata K."/>
            <person name="Morishita T."/>
            <person name="Endo T."/>
            <person name="Shin-I T."/>
            <person name="Takeda H."/>
            <person name="Morishita S."/>
            <person name="Kohara Y."/>
        </authorList>
    </citation>
    <scope>NUCLEOTIDE SEQUENCE [LARGE SCALE GENOMIC DNA]</scope>
    <source>
        <strain>Hd-rR</strain>
    </source>
</reference>
<reference evidence="1 2" key="2">
    <citation type="submission" date="2017-04" db="EMBL/GenBank/DDBJ databases">
        <title>CpG methylation of centromeres and impact of large insertions on vertebrate speciation.</title>
        <authorList>
            <person name="Ichikawa K."/>
            <person name="Yoshimura J."/>
            <person name="Morishita S."/>
        </authorList>
    </citation>
    <scope>NUCLEOTIDE SEQUENCE</scope>
    <source>
        <strain evidence="1 2">HSOK</strain>
    </source>
</reference>
<name>A0A3P9IQX8_ORYLA</name>
<reference evidence="1" key="3">
    <citation type="submission" date="2025-08" db="UniProtKB">
        <authorList>
            <consortium name="Ensembl"/>
        </authorList>
    </citation>
    <scope>IDENTIFICATION</scope>
    <source>
        <strain evidence="1">HSOK</strain>
    </source>
</reference>
<dbReference type="AlphaFoldDB" id="A0A3P9IQX8"/>
<accession>A0A3P9IQX8</accession>
<evidence type="ECO:0000313" key="2">
    <source>
        <dbReference type="Proteomes" id="UP000265200"/>
    </source>
</evidence>
<organism evidence="1 2">
    <name type="scientific">Oryzias latipes</name>
    <name type="common">Japanese rice fish</name>
    <name type="synonym">Japanese killifish</name>
    <dbReference type="NCBI Taxonomy" id="8090"/>
    <lineage>
        <taxon>Eukaryota</taxon>
        <taxon>Metazoa</taxon>
        <taxon>Chordata</taxon>
        <taxon>Craniata</taxon>
        <taxon>Vertebrata</taxon>
        <taxon>Euteleostomi</taxon>
        <taxon>Actinopterygii</taxon>
        <taxon>Neopterygii</taxon>
        <taxon>Teleostei</taxon>
        <taxon>Neoteleostei</taxon>
        <taxon>Acanthomorphata</taxon>
        <taxon>Ovalentaria</taxon>
        <taxon>Atherinomorphae</taxon>
        <taxon>Beloniformes</taxon>
        <taxon>Adrianichthyidae</taxon>
        <taxon>Oryziinae</taxon>
        <taxon>Oryzias</taxon>
    </lineage>
</organism>